<dbReference type="RefSeq" id="WP_072602296.1">
    <property type="nucleotide sequence ID" value="NZ_CP018171.1"/>
</dbReference>
<dbReference type="InterPro" id="IPR000600">
    <property type="entry name" value="ROK"/>
</dbReference>
<dbReference type="GO" id="GO:0019262">
    <property type="term" value="P:N-acetylneuraminate catabolic process"/>
    <property type="evidence" value="ECO:0007669"/>
    <property type="project" value="TreeGrafter"/>
</dbReference>
<evidence type="ECO:0008006" key="4">
    <source>
        <dbReference type="Google" id="ProtNLM"/>
    </source>
</evidence>
<dbReference type="PANTHER" id="PTHR18964:SF169">
    <property type="entry name" value="N-ACETYLMANNOSAMINE KINASE"/>
    <property type="match status" value="1"/>
</dbReference>
<gene>
    <name evidence="2" type="ORF">BSQ44_05470</name>
</gene>
<dbReference type="KEGG" id="meso:BSQ44_05470"/>
<dbReference type="Proteomes" id="UP000182840">
    <property type="component" value="Chromosome"/>
</dbReference>
<evidence type="ECO:0000313" key="2">
    <source>
        <dbReference type="EMBL" id="APH70887.1"/>
    </source>
</evidence>
<dbReference type="EMBL" id="CP018171">
    <property type="protein sequence ID" value="APH70887.1"/>
    <property type="molecule type" value="Genomic_DNA"/>
</dbReference>
<organism evidence="2 3">
    <name type="scientific">Aquibium oceanicum</name>
    <dbReference type="NCBI Taxonomy" id="1670800"/>
    <lineage>
        <taxon>Bacteria</taxon>
        <taxon>Pseudomonadati</taxon>
        <taxon>Pseudomonadota</taxon>
        <taxon>Alphaproteobacteria</taxon>
        <taxon>Hyphomicrobiales</taxon>
        <taxon>Phyllobacteriaceae</taxon>
        <taxon>Aquibium</taxon>
    </lineage>
</organism>
<dbReference type="AlphaFoldDB" id="A0A1L3SN87"/>
<dbReference type="GO" id="GO:0009384">
    <property type="term" value="F:N-acylmannosamine kinase activity"/>
    <property type="evidence" value="ECO:0007669"/>
    <property type="project" value="TreeGrafter"/>
</dbReference>
<dbReference type="STRING" id="1670800.BSQ44_05470"/>
<sequence>MHTNAAKTPMPHPPEPPPAPAHPLAEGIRGLHHSSISAANQRAVLMIVATTPGITNAEISRRAGLGAQTVSRFLADLENDGLIRRGEVKRGQPGLPATPYFLIYDSVMSLGVSIGWHRCDVVLMDMSGAATAVETIRYEQPAETVFSDVDARWRTLAERFDVARKPRMVVAGVTVPEDLADGLLLPGEHGGRGTDGVARRLSEATGLPFRGYGMARAAAWAEHGGPGSPWKGDFLYLHIDEVIGSAVILGGVAWRGGKGGVHGPQLGRTLSGGRVGEPTRLQDIASIRALRKRVREKRPRADAADAETLFSMPAAEAWLEEAATALAWAFSNTAMVIGMRHAVLGGPVPRQVLARLCEAVRDRMRAIWPCDCDIIGVGVGLAGPAAPAIGASYLPIYEALFEREPSG</sequence>
<dbReference type="Pfam" id="PF00480">
    <property type="entry name" value="ROK"/>
    <property type="match status" value="1"/>
</dbReference>
<dbReference type="InterPro" id="IPR043129">
    <property type="entry name" value="ATPase_NBD"/>
</dbReference>
<dbReference type="SUPFAM" id="SSF46785">
    <property type="entry name" value="Winged helix' DNA-binding domain"/>
    <property type="match status" value="1"/>
</dbReference>
<reference evidence="3" key="1">
    <citation type="submission" date="2016-11" db="EMBL/GenBank/DDBJ databases">
        <title>Mesorhizobium oceanicum sp. nov., isolated from deep seawater in South China Sea.</title>
        <authorList>
            <person name="Fu G.-Y."/>
        </authorList>
    </citation>
    <scope>NUCLEOTIDE SEQUENCE [LARGE SCALE GENOMIC DNA]</scope>
    <source>
        <strain evidence="3">B7</strain>
    </source>
</reference>
<dbReference type="InterPro" id="IPR036388">
    <property type="entry name" value="WH-like_DNA-bd_sf"/>
</dbReference>
<dbReference type="Gene3D" id="1.10.10.10">
    <property type="entry name" value="Winged helix-like DNA-binding domain superfamily/Winged helix DNA-binding domain"/>
    <property type="match status" value="1"/>
</dbReference>
<dbReference type="SUPFAM" id="SSF53067">
    <property type="entry name" value="Actin-like ATPase domain"/>
    <property type="match status" value="2"/>
</dbReference>
<dbReference type="PANTHER" id="PTHR18964">
    <property type="entry name" value="ROK (REPRESSOR, ORF, KINASE) FAMILY"/>
    <property type="match status" value="1"/>
</dbReference>
<evidence type="ECO:0000313" key="3">
    <source>
        <dbReference type="Proteomes" id="UP000182840"/>
    </source>
</evidence>
<dbReference type="OrthoDB" id="49685at2"/>
<dbReference type="InterPro" id="IPR036390">
    <property type="entry name" value="WH_DNA-bd_sf"/>
</dbReference>
<keyword evidence="3" id="KW-1185">Reference proteome</keyword>
<dbReference type="Pfam" id="PF13412">
    <property type="entry name" value="HTH_24"/>
    <property type="match status" value="1"/>
</dbReference>
<feature type="compositionally biased region" description="Pro residues" evidence="1">
    <location>
        <begin position="10"/>
        <end position="21"/>
    </location>
</feature>
<protein>
    <recommendedName>
        <fullName evidence="4">HTH marR-type domain-containing protein</fullName>
    </recommendedName>
</protein>
<feature type="region of interest" description="Disordered" evidence="1">
    <location>
        <begin position="1"/>
        <end position="26"/>
    </location>
</feature>
<evidence type="ECO:0000256" key="1">
    <source>
        <dbReference type="SAM" id="MobiDB-lite"/>
    </source>
</evidence>
<accession>A0A1L3SN87</accession>
<name>A0A1L3SN87_9HYPH</name>
<dbReference type="Gene3D" id="3.30.420.40">
    <property type="match status" value="2"/>
</dbReference>
<proteinExistence type="predicted"/>